<keyword evidence="1" id="KW-0472">Membrane</keyword>
<proteinExistence type="predicted"/>
<dbReference type="Pfam" id="PF07670">
    <property type="entry name" value="Gate"/>
    <property type="match status" value="1"/>
</dbReference>
<organism evidence="3 4">
    <name type="scientific">Geosporobacter subterraneus DSM 17957</name>
    <dbReference type="NCBI Taxonomy" id="1121919"/>
    <lineage>
        <taxon>Bacteria</taxon>
        <taxon>Bacillati</taxon>
        <taxon>Bacillota</taxon>
        <taxon>Clostridia</taxon>
        <taxon>Peptostreptococcales</taxon>
        <taxon>Thermotaleaceae</taxon>
        <taxon>Geosporobacter</taxon>
    </lineage>
</organism>
<evidence type="ECO:0000259" key="2">
    <source>
        <dbReference type="Pfam" id="PF07670"/>
    </source>
</evidence>
<feature type="domain" description="Nucleoside transporter/FeoB GTPase Gate" evidence="2">
    <location>
        <begin position="18"/>
        <end position="104"/>
    </location>
</feature>
<keyword evidence="1" id="KW-1133">Transmembrane helix</keyword>
<protein>
    <submittedName>
        <fullName evidence="3">Spore maturation protein SpmB</fullName>
    </submittedName>
</protein>
<dbReference type="RefSeq" id="WP_110940535.1">
    <property type="nucleotide sequence ID" value="NZ_FQZV01000014.1"/>
</dbReference>
<dbReference type="STRING" id="1121919.SAMN02745975_01305"/>
<accession>A0A1M6GLB7</accession>
<feature type="transmembrane region" description="Helical" evidence="1">
    <location>
        <begin position="23"/>
        <end position="44"/>
    </location>
</feature>
<reference evidence="4" key="1">
    <citation type="submission" date="2016-11" db="EMBL/GenBank/DDBJ databases">
        <authorList>
            <person name="Varghese N."/>
            <person name="Submissions S."/>
        </authorList>
    </citation>
    <scope>NUCLEOTIDE SEQUENCE [LARGE SCALE GENOMIC DNA]</scope>
    <source>
        <strain evidence="4">DSM 17957</strain>
    </source>
</reference>
<feature type="transmembrane region" description="Helical" evidence="1">
    <location>
        <begin position="56"/>
        <end position="76"/>
    </location>
</feature>
<dbReference type="OrthoDB" id="9779080at2"/>
<dbReference type="EMBL" id="FQZV01000014">
    <property type="protein sequence ID" value="SHJ10656.1"/>
    <property type="molecule type" value="Genomic_DNA"/>
</dbReference>
<keyword evidence="4" id="KW-1185">Reference proteome</keyword>
<dbReference type="Proteomes" id="UP000184536">
    <property type="component" value="Unassembled WGS sequence"/>
</dbReference>
<sequence length="142" mass="15656">MLKNSIKNGIKKGLETTWMLGKIIVPVYFFVTFLKHTPAIDWIARLFEPLMQFFHLPGEAAIVLVLGNVLNLYAAIGAMKAMSLSPLQVTILAIMLSFSHSLFMETAITQKLGMKLSNVLIIRMGLALIAGLAVSRVGVLLW</sequence>
<evidence type="ECO:0000313" key="3">
    <source>
        <dbReference type="EMBL" id="SHJ10656.1"/>
    </source>
</evidence>
<evidence type="ECO:0000256" key="1">
    <source>
        <dbReference type="SAM" id="Phobius"/>
    </source>
</evidence>
<gene>
    <name evidence="3" type="ORF">SAMN02745975_01305</name>
</gene>
<dbReference type="AlphaFoldDB" id="A0A1M6GLB7"/>
<feature type="transmembrane region" description="Helical" evidence="1">
    <location>
        <begin position="88"/>
        <end position="108"/>
    </location>
</feature>
<evidence type="ECO:0000313" key="4">
    <source>
        <dbReference type="Proteomes" id="UP000184536"/>
    </source>
</evidence>
<feature type="transmembrane region" description="Helical" evidence="1">
    <location>
        <begin position="120"/>
        <end position="141"/>
    </location>
</feature>
<keyword evidence="1" id="KW-0812">Transmembrane</keyword>
<dbReference type="InterPro" id="IPR011642">
    <property type="entry name" value="Gate_dom"/>
</dbReference>
<name>A0A1M6GLB7_9FIRM</name>